<dbReference type="CDD" id="cd11474">
    <property type="entry name" value="SLC5sbd_CHT"/>
    <property type="match status" value="1"/>
</dbReference>
<evidence type="ECO:0000256" key="5">
    <source>
        <dbReference type="ARBA" id="ARBA00022989"/>
    </source>
</evidence>
<feature type="transmembrane region" description="Helical" evidence="8">
    <location>
        <begin position="81"/>
        <end position="103"/>
    </location>
</feature>
<sequence length="495" mass="52655">MEIDPSLQWLLATTMVLYVIGMYLIGYYAQRKIHGTEDFLVAGRKLPFSLAWMTLLATWFGAGTLLAAADEVRREGLQAAALDPFGAGVCLLLAGLFFAGPLWRMELLTVPDFFRRKFGVAAELIASCIMVPSYFGWVAAQFVALAGVLQLFFGIDPMFGLALVAIIGTGYTLMGGMWSVTLTDAVQISLVLVGLVVLAVVALGELGAGSVWNGLVRVGQETEPEMLRPFPTENIAAMLGWLGVFLTGALGNLPGQDLMQRVFAAKSASTARWACLVAGLFYLSFGLLPLLLALVGNLLFPDDVTSEILPALAHAFLHPVVAVVFVVAMLSAVLSTIDSAILSPASVLAENVLSKFLGQDSLSLNRYSVLAVALCSLGLAYLGENAYELLETAYVLTLVGLFVPLTIGLYSQPQSGRPALASMGIGVGVWGLHFVLGCETFLPGVPLIGTWQLPLSLAATGCSLVGYFLLEPPWKIQWGSPAKIAITGEKNCSPD</sequence>
<evidence type="ECO:0000256" key="1">
    <source>
        <dbReference type="ARBA" id="ARBA00004141"/>
    </source>
</evidence>
<dbReference type="EMBL" id="QPEX01000010">
    <property type="protein sequence ID" value="RCS54921.1"/>
    <property type="molecule type" value="Genomic_DNA"/>
</dbReference>
<feature type="transmembrane region" description="Helical" evidence="8">
    <location>
        <begin position="273"/>
        <end position="300"/>
    </location>
</feature>
<feature type="transmembrane region" description="Helical" evidence="8">
    <location>
        <begin position="50"/>
        <end position="69"/>
    </location>
</feature>
<evidence type="ECO:0000256" key="4">
    <source>
        <dbReference type="ARBA" id="ARBA00022692"/>
    </source>
</evidence>
<dbReference type="PROSITE" id="PS50283">
    <property type="entry name" value="NA_SOLUT_SYMP_3"/>
    <property type="match status" value="1"/>
</dbReference>
<feature type="transmembrane region" description="Helical" evidence="8">
    <location>
        <begin position="235"/>
        <end position="253"/>
    </location>
</feature>
<feature type="transmembrane region" description="Helical" evidence="8">
    <location>
        <begin position="364"/>
        <end position="382"/>
    </location>
</feature>
<dbReference type="GO" id="GO:0022857">
    <property type="term" value="F:transmembrane transporter activity"/>
    <property type="evidence" value="ECO:0007669"/>
    <property type="project" value="InterPro"/>
</dbReference>
<feature type="transmembrane region" description="Helical" evidence="8">
    <location>
        <begin position="190"/>
        <end position="215"/>
    </location>
</feature>
<feature type="transmembrane region" description="Helical" evidence="8">
    <location>
        <begin position="418"/>
        <end position="436"/>
    </location>
</feature>
<evidence type="ECO:0000256" key="2">
    <source>
        <dbReference type="ARBA" id="ARBA00006434"/>
    </source>
</evidence>
<keyword evidence="5 8" id="KW-1133">Transmembrane helix</keyword>
<evidence type="ECO:0000256" key="3">
    <source>
        <dbReference type="ARBA" id="ARBA00022448"/>
    </source>
</evidence>
<feature type="transmembrane region" description="Helical" evidence="8">
    <location>
        <begin position="448"/>
        <end position="470"/>
    </location>
</feature>
<protein>
    <submittedName>
        <fullName evidence="9">Sodium:solute symporter</fullName>
    </submittedName>
</protein>
<keyword evidence="4 8" id="KW-0812">Transmembrane</keyword>
<reference evidence="9 10" key="1">
    <citation type="submission" date="2018-07" db="EMBL/GenBank/DDBJ databases">
        <title>Comparative genomes isolates from brazilian mangrove.</title>
        <authorList>
            <person name="De Araujo J.E."/>
            <person name="Taketani R.G."/>
            <person name="Silva M.C.P."/>
            <person name="Lourenco M.V."/>
            <person name="Oliveira V.M."/>
            <person name="Andreote F.D."/>
        </authorList>
    </citation>
    <scope>NUCLEOTIDE SEQUENCE [LARGE SCALE GENOMIC DNA]</scope>
    <source>
        <strain evidence="9 10">HEX PRIS-MGV</strain>
    </source>
</reference>
<name>A0A368KX49_9BACT</name>
<comment type="similarity">
    <text evidence="2 7">Belongs to the sodium:solute symporter (SSF) (TC 2.A.21) family.</text>
</comment>
<dbReference type="Pfam" id="PF00474">
    <property type="entry name" value="SSF"/>
    <property type="match status" value="1"/>
</dbReference>
<proteinExistence type="inferred from homology"/>
<dbReference type="PANTHER" id="PTHR48086:SF7">
    <property type="entry name" value="SODIUM-SOLUTE SYMPORTER-RELATED"/>
    <property type="match status" value="1"/>
</dbReference>
<keyword evidence="3" id="KW-0813">Transport</keyword>
<evidence type="ECO:0000256" key="7">
    <source>
        <dbReference type="RuleBase" id="RU362091"/>
    </source>
</evidence>
<dbReference type="InterPro" id="IPR050277">
    <property type="entry name" value="Sodium:Solute_Symporter"/>
</dbReference>
<evidence type="ECO:0000313" key="10">
    <source>
        <dbReference type="Proteomes" id="UP000253562"/>
    </source>
</evidence>
<organism evidence="9 10">
    <name type="scientific">Bremerella cremea</name>
    <dbReference type="NCBI Taxonomy" id="1031537"/>
    <lineage>
        <taxon>Bacteria</taxon>
        <taxon>Pseudomonadati</taxon>
        <taxon>Planctomycetota</taxon>
        <taxon>Planctomycetia</taxon>
        <taxon>Pirellulales</taxon>
        <taxon>Pirellulaceae</taxon>
        <taxon>Bremerella</taxon>
    </lineage>
</organism>
<accession>A0A368KX49</accession>
<feature type="transmembrane region" description="Helical" evidence="8">
    <location>
        <begin position="6"/>
        <end position="29"/>
    </location>
</feature>
<feature type="transmembrane region" description="Helical" evidence="8">
    <location>
        <begin position="124"/>
        <end position="153"/>
    </location>
</feature>
<dbReference type="OrthoDB" id="9810181at2"/>
<keyword evidence="6 8" id="KW-0472">Membrane</keyword>
<feature type="transmembrane region" description="Helical" evidence="8">
    <location>
        <begin position="320"/>
        <end position="343"/>
    </location>
</feature>
<dbReference type="InterPro" id="IPR001734">
    <property type="entry name" value="Na/solute_symporter"/>
</dbReference>
<dbReference type="AlphaFoldDB" id="A0A368KX49"/>
<comment type="subcellular location">
    <subcellularLocation>
        <location evidence="1">Membrane</location>
        <topology evidence="1">Multi-pass membrane protein</topology>
    </subcellularLocation>
</comment>
<gene>
    <name evidence="9" type="ORF">DTL42_03270</name>
</gene>
<evidence type="ECO:0000256" key="6">
    <source>
        <dbReference type="ARBA" id="ARBA00023136"/>
    </source>
</evidence>
<dbReference type="Gene3D" id="1.20.1730.10">
    <property type="entry name" value="Sodium/glucose cotransporter"/>
    <property type="match status" value="1"/>
</dbReference>
<evidence type="ECO:0000256" key="8">
    <source>
        <dbReference type="SAM" id="Phobius"/>
    </source>
</evidence>
<evidence type="ECO:0000313" key="9">
    <source>
        <dbReference type="EMBL" id="RCS54921.1"/>
    </source>
</evidence>
<dbReference type="InterPro" id="IPR038377">
    <property type="entry name" value="Na/Glc_symporter_sf"/>
</dbReference>
<dbReference type="PANTHER" id="PTHR48086">
    <property type="entry name" value="SODIUM/PROLINE SYMPORTER-RELATED"/>
    <property type="match status" value="1"/>
</dbReference>
<dbReference type="Proteomes" id="UP000253562">
    <property type="component" value="Unassembled WGS sequence"/>
</dbReference>
<dbReference type="GO" id="GO:0005886">
    <property type="term" value="C:plasma membrane"/>
    <property type="evidence" value="ECO:0007669"/>
    <property type="project" value="TreeGrafter"/>
</dbReference>
<comment type="caution">
    <text evidence="9">The sequence shown here is derived from an EMBL/GenBank/DDBJ whole genome shotgun (WGS) entry which is preliminary data.</text>
</comment>
<feature type="transmembrane region" description="Helical" evidence="8">
    <location>
        <begin position="159"/>
        <end position="178"/>
    </location>
</feature>
<feature type="transmembrane region" description="Helical" evidence="8">
    <location>
        <begin position="394"/>
        <end position="411"/>
    </location>
</feature>